<dbReference type="Ensembl" id="ENSOCUT00000052528.1">
    <property type="protein sequence ID" value="ENSOCUP00000038762.1"/>
    <property type="gene ID" value="ENSOCUG00000001362.2"/>
</dbReference>
<dbReference type="AlphaFoldDB" id="A0A5F9CY64"/>
<evidence type="ECO:0000256" key="6">
    <source>
        <dbReference type="ARBA" id="ARBA00023274"/>
    </source>
</evidence>
<evidence type="ECO:0000256" key="2">
    <source>
        <dbReference type="ARBA" id="ARBA00009070"/>
    </source>
</evidence>
<dbReference type="Bgee" id="ENSOCUG00000001362">
    <property type="expression patterns" value="Expressed in heart and 19 other cell types or tissues"/>
</dbReference>
<dbReference type="STRING" id="9986.ENSOCUP00000038762"/>
<dbReference type="FunCoup" id="A0A5F9CY64">
    <property type="interactions" value="682"/>
</dbReference>
<sequence>MAAPVRHVVLGATGVWRRLERPWASSLCSRSLTLAALPSRTKSPWRLWGALCLQRPPLISKPLTPLQEEMAALLQQVETEKSLYSDHELRALGEAQQLAKKRADLHEEEDEPGILLVPDLEEMWEQAFLRFRPGARTTEADEKNDRTSLHRKLDRSLVLLVREKLGGQDVWMLPQAEWQPGETLRGTAERTLATLSGNSMEAKFLGNAPCGHYKFKFPQAVRTESNLGAKVFFFKALLLAGDFPRAGEEARHVWVSKEELGDYLSPRYLAQVRRFQRLEIVGRHSQLLRAGADSCLELRELPPAVLDPCLERVAGQELLGKGPCKMGLQQEEVRAVGWVWALGGTLPGHQGPVGGRSRTFLPSTALLSHS</sequence>
<evidence type="ECO:0000313" key="10">
    <source>
        <dbReference type="Ensembl" id="ENSOCUP00000038762.1"/>
    </source>
</evidence>
<dbReference type="PaxDb" id="9986-ENSOCUP00000001174"/>
<dbReference type="GO" id="GO:0030054">
    <property type="term" value="C:cell junction"/>
    <property type="evidence" value="ECO:0007669"/>
    <property type="project" value="Ensembl"/>
</dbReference>
<gene>
    <name evidence="10" type="primary">MRPL46</name>
</gene>
<dbReference type="SUPFAM" id="SSF55811">
    <property type="entry name" value="Nudix"/>
    <property type="match status" value="1"/>
</dbReference>
<reference evidence="10" key="3">
    <citation type="submission" date="2025-09" db="UniProtKB">
        <authorList>
            <consortium name="Ensembl"/>
        </authorList>
    </citation>
    <scope>IDENTIFICATION</scope>
    <source>
        <strain evidence="10">Thorbecke</strain>
    </source>
</reference>
<dbReference type="PANTHER" id="PTHR13124">
    <property type="entry name" value="39S RIBOSOMAL PROTEIN L46, MITOCHONDRIAL PRECURSOR-RELATED"/>
    <property type="match status" value="1"/>
</dbReference>
<dbReference type="GO" id="GO:0003735">
    <property type="term" value="F:structural constituent of ribosome"/>
    <property type="evidence" value="ECO:0007669"/>
    <property type="project" value="InterPro"/>
</dbReference>
<dbReference type="GO" id="GO:0005829">
    <property type="term" value="C:cytosol"/>
    <property type="evidence" value="ECO:0007669"/>
    <property type="project" value="Ensembl"/>
</dbReference>
<dbReference type="FunFam" id="3.90.79.10:FF:000018">
    <property type="entry name" value="39S ribosomal protein L46, mitochondrial"/>
    <property type="match status" value="1"/>
</dbReference>
<keyword evidence="5" id="KW-0496">Mitochondrion</keyword>
<dbReference type="GO" id="GO:0005743">
    <property type="term" value="C:mitochondrial inner membrane"/>
    <property type="evidence" value="ECO:0007669"/>
    <property type="project" value="UniProtKB-ARBA"/>
</dbReference>
<feature type="domain" description="Large ribosomal subunit protein mL46 N-terminal" evidence="9">
    <location>
        <begin position="45"/>
        <end position="141"/>
    </location>
</feature>
<evidence type="ECO:0000256" key="1">
    <source>
        <dbReference type="ARBA" id="ARBA00004173"/>
    </source>
</evidence>
<accession>A0A5F9CY64</accession>
<proteinExistence type="inferred from homology"/>
<dbReference type="InterPro" id="IPR040008">
    <property type="entry name" value="Ribosomal_mL46"/>
</dbReference>
<dbReference type="Proteomes" id="UP000001811">
    <property type="component" value="Unplaced"/>
</dbReference>
<dbReference type="PANTHER" id="PTHR13124:SF12">
    <property type="entry name" value="LARGE RIBOSOMAL SUBUNIT PROTEIN ML46"/>
    <property type="match status" value="1"/>
</dbReference>
<evidence type="ECO:0000256" key="8">
    <source>
        <dbReference type="ARBA" id="ARBA00035534"/>
    </source>
</evidence>
<dbReference type="InParanoid" id="A0A5F9CY64"/>
<dbReference type="GeneTree" id="ENSGT00390000015400"/>
<comment type="similarity">
    <text evidence="2">Belongs to the mitochondrion-specific ribosomal protein mL46 family.</text>
</comment>
<keyword evidence="6" id="KW-0687">Ribonucleoprotein</keyword>
<dbReference type="GO" id="GO:0005762">
    <property type="term" value="C:mitochondrial large ribosomal subunit"/>
    <property type="evidence" value="ECO:0007669"/>
    <property type="project" value="Ensembl"/>
</dbReference>
<name>A0A5F9CY64_RABIT</name>
<comment type="subcellular location">
    <subcellularLocation>
        <location evidence="1">Mitochondrion</location>
    </subcellularLocation>
</comment>
<dbReference type="SMR" id="A0A5F9CY64"/>
<evidence type="ECO:0000259" key="9">
    <source>
        <dbReference type="Pfam" id="PF11788"/>
    </source>
</evidence>
<keyword evidence="11" id="KW-1185">Reference proteome</keyword>
<evidence type="ECO:0000256" key="5">
    <source>
        <dbReference type="ARBA" id="ARBA00023128"/>
    </source>
</evidence>
<dbReference type="Gene3D" id="3.90.79.10">
    <property type="entry name" value="Nucleoside Triphosphate Pyrophosphohydrolase"/>
    <property type="match status" value="1"/>
</dbReference>
<protein>
    <recommendedName>
        <fullName evidence="7">Large ribosomal subunit protein mL46</fullName>
    </recommendedName>
    <alternativeName>
        <fullName evidence="8">39S ribosomal protein L46, mitochondrial</fullName>
    </alternativeName>
</protein>
<reference evidence="10 11" key="1">
    <citation type="journal article" date="2011" name="Nature">
        <title>A high-resolution map of human evolutionary constraint using 29 mammals.</title>
        <authorList>
            <person name="Lindblad-Toh K."/>
            <person name="Garber M."/>
            <person name="Zuk O."/>
            <person name="Lin M.F."/>
            <person name="Parker B.J."/>
            <person name="Washietl S."/>
            <person name="Kheradpour P."/>
            <person name="Ernst J."/>
            <person name="Jordan G."/>
            <person name="Mauceli E."/>
            <person name="Ward L.D."/>
            <person name="Lowe C.B."/>
            <person name="Holloway A.K."/>
            <person name="Clamp M."/>
            <person name="Gnerre S."/>
            <person name="Alfoldi J."/>
            <person name="Beal K."/>
            <person name="Chang J."/>
            <person name="Clawson H."/>
            <person name="Cuff J."/>
            <person name="Di Palma F."/>
            <person name="Fitzgerald S."/>
            <person name="Flicek P."/>
            <person name="Guttman M."/>
            <person name="Hubisz M.J."/>
            <person name="Jaffe D.B."/>
            <person name="Jungreis I."/>
            <person name="Kent W.J."/>
            <person name="Kostka D."/>
            <person name="Lara M."/>
            <person name="Martins A.L."/>
            <person name="Massingham T."/>
            <person name="Moltke I."/>
            <person name="Raney B.J."/>
            <person name="Rasmussen M.D."/>
            <person name="Robinson J."/>
            <person name="Stark A."/>
            <person name="Vilella A.J."/>
            <person name="Wen J."/>
            <person name="Xie X."/>
            <person name="Zody M.C."/>
            <person name="Baldwin J."/>
            <person name="Bloom T."/>
            <person name="Chin C.W."/>
            <person name="Heiman D."/>
            <person name="Nicol R."/>
            <person name="Nusbaum C."/>
            <person name="Young S."/>
            <person name="Wilkinson J."/>
            <person name="Worley K.C."/>
            <person name="Kovar C.L."/>
            <person name="Muzny D.M."/>
            <person name="Gibbs R.A."/>
            <person name="Cree A."/>
            <person name="Dihn H.H."/>
            <person name="Fowler G."/>
            <person name="Jhangiani S."/>
            <person name="Joshi V."/>
            <person name="Lee S."/>
            <person name="Lewis L.R."/>
            <person name="Nazareth L.V."/>
            <person name="Okwuonu G."/>
            <person name="Santibanez J."/>
            <person name="Warren W.C."/>
            <person name="Mardis E.R."/>
            <person name="Weinstock G.M."/>
            <person name="Wilson R.K."/>
            <person name="Delehaunty K."/>
            <person name="Dooling D."/>
            <person name="Fronik C."/>
            <person name="Fulton L."/>
            <person name="Fulton B."/>
            <person name="Graves T."/>
            <person name="Minx P."/>
            <person name="Sodergren E."/>
            <person name="Birney E."/>
            <person name="Margulies E.H."/>
            <person name="Herrero J."/>
            <person name="Green E.D."/>
            <person name="Haussler D."/>
            <person name="Siepel A."/>
            <person name="Goldman N."/>
            <person name="Pollard K.S."/>
            <person name="Pedersen J.S."/>
            <person name="Lander E.S."/>
            <person name="Kellis M."/>
        </authorList>
    </citation>
    <scope>NUCLEOTIDE SEQUENCE [LARGE SCALE GENOMIC DNA]</scope>
    <source>
        <strain evidence="11">Thorbecke</strain>
    </source>
</reference>
<evidence type="ECO:0000313" key="11">
    <source>
        <dbReference type="Proteomes" id="UP000001811"/>
    </source>
</evidence>
<dbReference type="InterPro" id="IPR015797">
    <property type="entry name" value="NUDIX_hydrolase-like_dom_sf"/>
</dbReference>
<keyword evidence="4" id="KW-0689">Ribosomal protein</keyword>
<dbReference type="InterPro" id="IPR033650">
    <property type="entry name" value="Ribosomal_mL46_NUDIX"/>
</dbReference>
<evidence type="ECO:0000256" key="3">
    <source>
        <dbReference type="ARBA" id="ARBA00022946"/>
    </source>
</evidence>
<evidence type="ECO:0000256" key="4">
    <source>
        <dbReference type="ARBA" id="ARBA00022980"/>
    </source>
</evidence>
<dbReference type="InterPro" id="IPR021757">
    <property type="entry name" value="Ribosomal_mL46_N"/>
</dbReference>
<dbReference type="GO" id="GO:0005654">
    <property type="term" value="C:nucleoplasm"/>
    <property type="evidence" value="ECO:0007669"/>
    <property type="project" value="Ensembl"/>
</dbReference>
<dbReference type="CDD" id="cd04661">
    <property type="entry name" value="NUDIX_MRP_L46"/>
    <property type="match status" value="1"/>
</dbReference>
<reference evidence="10" key="2">
    <citation type="submission" date="2025-08" db="UniProtKB">
        <authorList>
            <consortium name="Ensembl"/>
        </authorList>
    </citation>
    <scope>IDENTIFICATION</scope>
    <source>
        <strain evidence="10">Thorbecke</strain>
    </source>
</reference>
<evidence type="ECO:0000256" key="7">
    <source>
        <dbReference type="ARBA" id="ARBA00035190"/>
    </source>
</evidence>
<organism evidence="10 11">
    <name type="scientific">Oryctolagus cuniculus</name>
    <name type="common">Rabbit</name>
    <dbReference type="NCBI Taxonomy" id="9986"/>
    <lineage>
        <taxon>Eukaryota</taxon>
        <taxon>Metazoa</taxon>
        <taxon>Chordata</taxon>
        <taxon>Craniata</taxon>
        <taxon>Vertebrata</taxon>
        <taxon>Euteleostomi</taxon>
        <taxon>Mammalia</taxon>
        <taxon>Eutheria</taxon>
        <taxon>Euarchontoglires</taxon>
        <taxon>Glires</taxon>
        <taxon>Lagomorpha</taxon>
        <taxon>Leporidae</taxon>
        <taxon>Oryctolagus</taxon>
    </lineage>
</organism>
<keyword evidence="3" id="KW-0809">Transit peptide</keyword>
<dbReference type="Pfam" id="PF11788">
    <property type="entry name" value="MRP-L46"/>
    <property type="match status" value="1"/>
</dbReference>